<evidence type="ECO:0000313" key="2">
    <source>
        <dbReference type="EMBL" id="KAG7507247.1"/>
    </source>
</evidence>
<dbReference type="InterPro" id="IPR024445">
    <property type="entry name" value="Tnp_ISXO2-like"/>
</dbReference>
<sequence length="220" mass="26690">MGLRRRHVDMLEDGVCGSSKSLTRVTTLLREICCAAVRRLERRREMRIGGRRAFVAIDESKFRHKRKYGLGRFGKTWRRRSWVFGMMEVRRSRRRPVLKLVETRSRRTLLPIIRKYVRPGSEIISDCWRSYNRLSHDGYIHYQVNHQRYFVHPGTGAHTQHIERAWRTYKEDIYRYRGNLTEKALKMNLRFIEWNHWLGKEHREGILGRLFKDIRAFYKV</sequence>
<keyword evidence="3" id="KW-1185">Reference proteome</keyword>
<accession>A0AAV6RP41</accession>
<dbReference type="InterPro" id="IPR053164">
    <property type="entry name" value="IS1016-like_transposase"/>
</dbReference>
<name>A0AAV6RP41_SOLSE</name>
<dbReference type="AlphaFoldDB" id="A0AAV6RP41"/>
<organism evidence="2 3">
    <name type="scientific">Solea senegalensis</name>
    <name type="common">Senegalese sole</name>
    <dbReference type="NCBI Taxonomy" id="28829"/>
    <lineage>
        <taxon>Eukaryota</taxon>
        <taxon>Metazoa</taxon>
        <taxon>Chordata</taxon>
        <taxon>Craniata</taxon>
        <taxon>Vertebrata</taxon>
        <taxon>Euteleostomi</taxon>
        <taxon>Actinopterygii</taxon>
        <taxon>Neopterygii</taxon>
        <taxon>Teleostei</taxon>
        <taxon>Neoteleostei</taxon>
        <taxon>Acanthomorphata</taxon>
        <taxon>Carangaria</taxon>
        <taxon>Pleuronectiformes</taxon>
        <taxon>Pleuronectoidei</taxon>
        <taxon>Soleidae</taxon>
        <taxon>Solea</taxon>
    </lineage>
</organism>
<dbReference type="PANTHER" id="PTHR47163:SF2">
    <property type="entry name" value="SI:DKEY-17M8.2"/>
    <property type="match status" value="1"/>
</dbReference>
<evidence type="ECO:0000259" key="1">
    <source>
        <dbReference type="SMART" id="SM01126"/>
    </source>
</evidence>
<gene>
    <name evidence="2" type="ORF">JOB18_028330</name>
</gene>
<evidence type="ECO:0000313" key="3">
    <source>
        <dbReference type="Proteomes" id="UP000693946"/>
    </source>
</evidence>
<proteinExistence type="predicted"/>
<reference evidence="2 3" key="1">
    <citation type="journal article" date="2021" name="Sci. Rep.">
        <title>Chromosome anchoring in Senegalese sole (Solea senegalensis) reveals sex-associated markers and genome rearrangements in flatfish.</title>
        <authorList>
            <person name="Guerrero-Cozar I."/>
            <person name="Gomez-Garrido J."/>
            <person name="Berbel C."/>
            <person name="Martinez-Blanch J.F."/>
            <person name="Alioto T."/>
            <person name="Claros M.G."/>
            <person name="Gagnaire P.A."/>
            <person name="Manchado M."/>
        </authorList>
    </citation>
    <scope>NUCLEOTIDE SEQUENCE [LARGE SCALE GENOMIC DNA]</scope>
    <source>
        <strain evidence="2">Sse05_10M</strain>
    </source>
</reference>
<feature type="domain" description="ISXO2-like transposase" evidence="1">
    <location>
        <begin position="47"/>
        <end position="197"/>
    </location>
</feature>
<dbReference type="Pfam" id="PF12762">
    <property type="entry name" value="DDE_Tnp_IS1595"/>
    <property type="match status" value="1"/>
</dbReference>
<dbReference type="PANTHER" id="PTHR47163">
    <property type="entry name" value="DDE_TNP_IS1595 DOMAIN-CONTAINING PROTEIN"/>
    <property type="match status" value="1"/>
</dbReference>
<dbReference type="EMBL" id="JAGKHQ010000010">
    <property type="protein sequence ID" value="KAG7507247.1"/>
    <property type="molecule type" value="Genomic_DNA"/>
</dbReference>
<comment type="caution">
    <text evidence="2">The sequence shown here is derived from an EMBL/GenBank/DDBJ whole genome shotgun (WGS) entry which is preliminary data.</text>
</comment>
<dbReference type="Proteomes" id="UP000693946">
    <property type="component" value="Linkage Group LG18"/>
</dbReference>
<protein>
    <recommendedName>
        <fullName evidence="1">ISXO2-like transposase domain-containing protein</fullName>
    </recommendedName>
</protein>
<dbReference type="SMART" id="SM01126">
    <property type="entry name" value="DDE_Tnp_IS1595"/>
    <property type="match status" value="1"/>
</dbReference>